<dbReference type="OrthoDB" id="5424209at2759"/>
<dbReference type="AlphaFoldDB" id="A0A4Y9YR86"/>
<organism evidence="2 3">
    <name type="scientific">Dentipellis fragilis</name>
    <dbReference type="NCBI Taxonomy" id="205917"/>
    <lineage>
        <taxon>Eukaryota</taxon>
        <taxon>Fungi</taxon>
        <taxon>Dikarya</taxon>
        <taxon>Basidiomycota</taxon>
        <taxon>Agaricomycotina</taxon>
        <taxon>Agaricomycetes</taxon>
        <taxon>Russulales</taxon>
        <taxon>Hericiaceae</taxon>
        <taxon>Dentipellis</taxon>
    </lineage>
</organism>
<dbReference type="EMBL" id="SEOQ01000365">
    <property type="protein sequence ID" value="TFY64662.1"/>
    <property type="molecule type" value="Genomic_DNA"/>
</dbReference>
<gene>
    <name evidence="2" type="ORF">EVG20_g5869</name>
</gene>
<evidence type="ECO:0000313" key="2">
    <source>
        <dbReference type="EMBL" id="TFY64662.1"/>
    </source>
</evidence>
<proteinExistence type="predicted"/>
<dbReference type="STRING" id="205917.A0A4Y9YR86"/>
<sequence>MISIPKPCHRPIRHRTPSNSPLTGFNPLPAEERYLEFANEMTRQSLGLMPVQESLDEFLPNPPINSPYIPSPVEAKHYLYGLPSRPRMIARSSADVWMPPTGAEAYLEPKEFAALGAHRLDGVWEDVIGPAMEAYLGEQQVVCSLMHPVRLGKAGLPSPPAFIMLGVSPDSVSAELGLQIAVHCRSILLSHQIQDVHVIVYESKCQLLASMYKPAITANPVSIVREPFSTSLGISICNAKTTNIEGNGGIFFIDSTKPGKLFLLTARHVLFHPDEEENKLYRFRENSGDPQRKVMMRDNIPEITSLLYISTARFLARPHRLQQNTRRAFACSSKYTCTSNHIIMHMHNWHSQRSP</sequence>
<reference evidence="2 3" key="1">
    <citation type="submission" date="2019-02" db="EMBL/GenBank/DDBJ databases">
        <title>Genome sequencing of the rare red list fungi Dentipellis fragilis.</title>
        <authorList>
            <person name="Buettner E."/>
            <person name="Kellner H."/>
        </authorList>
    </citation>
    <scope>NUCLEOTIDE SEQUENCE [LARGE SCALE GENOMIC DNA]</scope>
    <source>
        <strain evidence="2 3">DSM 105465</strain>
    </source>
</reference>
<keyword evidence="3" id="KW-1185">Reference proteome</keyword>
<protein>
    <submittedName>
        <fullName evidence="2">Uncharacterized protein</fullName>
    </submittedName>
</protein>
<accession>A0A4Y9YR86</accession>
<feature type="compositionally biased region" description="Basic residues" evidence="1">
    <location>
        <begin position="7"/>
        <end position="16"/>
    </location>
</feature>
<feature type="region of interest" description="Disordered" evidence="1">
    <location>
        <begin position="1"/>
        <end position="25"/>
    </location>
</feature>
<evidence type="ECO:0000256" key="1">
    <source>
        <dbReference type="SAM" id="MobiDB-lite"/>
    </source>
</evidence>
<comment type="caution">
    <text evidence="2">The sequence shown here is derived from an EMBL/GenBank/DDBJ whole genome shotgun (WGS) entry which is preliminary data.</text>
</comment>
<dbReference type="Proteomes" id="UP000298327">
    <property type="component" value="Unassembled WGS sequence"/>
</dbReference>
<name>A0A4Y9YR86_9AGAM</name>
<evidence type="ECO:0000313" key="3">
    <source>
        <dbReference type="Proteomes" id="UP000298327"/>
    </source>
</evidence>